<keyword evidence="2" id="KW-0285">Flavoprotein</keyword>
<evidence type="ECO:0000313" key="6">
    <source>
        <dbReference type="EMBL" id="GMA20665.1"/>
    </source>
</evidence>
<evidence type="ECO:0000256" key="1">
    <source>
        <dbReference type="ARBA" id="ARBA00001974"/>
    </source>
</evidence>
<feature type="domain" description="FAD/NAD(P)-binding" evidence="5">
    <location>
        <begin position="5"/>
        <end position="212"/>
    </location>
</feature>
<keyword evidence="4" id="KW-0560">Oxidoreductase</keyword>
<dbReference type="PRINTS" id="PR00411">
    <property type="entry name" value="PNDRDTASEI"/>
</dbReference>
<comment type="caution">
    <text evidence="6">The sequence shown here is derived from an EMBL/GenBank/DDBJ whole genome shotgun (WGS) entry which is preliminary data.</text>
</comment>
<dbReference type="InterPro" id="IPR036188">
    <property type="entry name" value="FAD/NAD-bd_sf"/>
</dbReference>
<dbReference type="EMBL" id="BSUJ01000001">
    <property type="protein sequence ID" value="GMA20665.1"/>
    <property type="molecule type" value="Genomic_DNA"/>
</dbReference>
<evidence type="ECO:0000313" key="7">
    <source>
        <dbReference type="Proteomes" id="UP001157109"/>
    </source>
</evidence>
<organism evidence="6 7">
    <name type="scientific">Arsenicicoccus piscis</name>
    <dbReference type="NCBI Taxonomy" id="673954"/>
    <lineage>
        <taxon>Bacteria</taxon>
        <taxon>Bacillati</taxon>
        <taxon>Actinomycetota</taxon>
        <taxon>Actinomycetes</taxon>
        <taxon>Micrococcales</taxon>
        <taxon>Intrasporangiaceae</taxon>
        <taxon>Arsenicicoccus</taxon>
    </lineage>
</organism>
<dbReference type="PRINTS" id="PR00368">
    <property type="entry name" value="FADPNR"/>
</dbReference>
<name>A0ABQ6HQB8_9MICO</name>
<dbReference type="InterPro" id="IPR023753">
    <property type="entry name" value="FAD/NAD-binding_dom"/>
</dbReference>
<gene>
    <name evidence="6" type="ORF">GCM10025862_26860</name>
</gene>
<dbReference type="Pfam" id="PF07992">
    <property type="entry name" value="Pyr_redox_2"/>
    <property type="match status" value="1"/>
</dbReference>
<dbReference type="SUPFAM" id="SSF51905">
    <property type="entry name" value="FAD/NAD(P)-binding domain"/>
    <property type="match status" value="1"/>
</dbReference>
<sequence length="215" mass="22613">MKRTLVVVGASLAGLSTARAARAQGFDGRVIVIGDEEHRPYDRPPLSKQFLDGSMSEADLALEAPDEDLDVEWVLGQRALQLDPSTRSVLIAGGRQIVADDVVVATGARARWLNLSGSQLPGVHILRTLEDAQGLRADLLPGKRLVVVGAGFIGAEIASTAKKLGLDVTVLEVAPTPLAGPLGVTMGEVIGRLHEAHGVDLRTGVTIDHVEGWTG</sequence>
<dbReference type="Gene3D" id="3.50.50.60">
    <property type="entry name" value="FAD/NAD(P)-binding domain"/>
    <property type="match status" value="2"/>
</dbReference>
<reference evidence="7" key="1">
    <citation type="journal article" date="2019" name="Int. J. Syst. Evol. Microbiol.">
        <title>The Global Catalogue of Microorganisms (GCM) 10K type strain sequencing project: providing services to taxonomists for standard genome sequencing and annotation.</title>
        <authorList>
            <consortium name="The Broad Institute Genomics Platform"/>
            <consortium name="The Broad Institute Genome Sequencing Center for Infectious Disease"/>
            <person name="Wu L."/>
            <person name="Ma J."/>
        </authorList>
    </citation>
    <scope>NUCLEOTIDE SEQUENCE [LARGE SCALE GENOMIC DNA]</scope>
    <source>
        <strain evidence="7">NBRC 105830</strain>
    </source>
</reference>
<accession>A0ABQ6HQB8</accession>
<evidence type="ECO:0000256" key="2">
    <source>
        <dbReference type="ARBA" id="ARBA00022630"/>
    </source>
</evidence>
<dbReference type="RefSeq" id="WP_284284664.1">
    <property type="nucleotide sequence ID" value="NZ_BSUJ01000001.1"/>
</dbReference>
<comment type="cofactor">
    <cofactor evidence="1">
        <name>FAD</name>
        <dbReference type="ChEBI" id="CHEBI:57692"/>
    </cofactor>
</comment>
<proteinExistence type="predicted"/>
<keyword evidence="7" id="KW-1185">Reference proteome</keyword>
<evidence type="ECO:0000256" key="3">
    <source>
        <dbReference type="ARBA" id="ARBA00022827"/>
    </source>
</evidence>
<dbReference type="Proteomes" id="UP001157109">
    <property type="component" value="Unassembled WGS sequence"/>
</dbReference>
<dbReference type="InterPro" id="IPR050446">
    <property type="entry name" value="FAD-oxidoreductase/Apoptosis"/>
</dbReference>
<dbReference type="PANTHER" id="PTHR43557">
    <property type="entry name" value="APOPTOSIS-INDUCING FACTOR 1"/>
    <property type="match status" value="1"/>
</dbReference>
<evidence type="ECO:0000259" key="5">
    <source>
        <dbReference type="Pfam" id="PF07992"/>
    </source>
</evidence>
<protein>
    <recommendedName>
        <fullName evidence="5">FAD/NAD(P)-binding domain-containing protein</fullName>
    </recommendedName>
</protein>
<evidence type="ECO:0000256" key="4">
    <source>
        <dbReference type="ARBA" id="ARBA00023002"/>
    </source>
</evidence>
<keyword evidence="3" id="KW-0274">FAD</keyword>
<dbReference type="PANTHER" id="PTHR43557:SF2">
    <property type="entry name" value="RIESKE DOMAIN-CONTAINING PROTEIN-RELATED"/>
    <property type="match status" value="1"/>
</dbReference>